<dbReference type="AlphaFoldDB" id="A0A6J5ZBZ9"/>
<sequence length="218" mass="23896">MAPGILARGPWSPDQVTARWAEEMFEPSPELTADADAAVAALAERGSPSHDGLGARFISHELADDGQLTINLQPSRWSLRLNERDASNSVAALCAVRDAEGRWLAGRRAEWLASWPGRWALGAGGAVDFGESPAETLARELREEWSVDAEQIRSEALVMLPNAMVMFVGQAWLPEGATVTPDAEHDQHAWWPAEVEDWPDEADEPLRRMATLLGQVPR</sequence>
<dbReference type="InterPro" id="IPR000086">
    <property type="entry name" value="NUDIX_hydrolase_dom"/>
</dbReference>
<gene>
    <name evidence="2" type="ORF">UFOPK3522_00389</name>
</gene>
<dbReference type="InterPro" id="IPR015797">
    <property type="entry name" value="NUDIX_hydrolase-like_dom_sf"/>
</dbReference>
<dbReference type="EMBL" id="CAESAO010000020">
    <property type="protein sequence ID" value="CAB4338622.1"/>
    <property type="molecule type" value="Genomic_DNA"/>
</dbReference>
<name>A0A6J5ZBZ9_9ZZZZ</name>
<dbReference type="Pfam" id="PF00293">
    <property type="entry name" value="NUDIX"/>
    <property type="match status" value="1"/>
</dbReference>
<evidence type="ECO:0000259" key="1">
    <source>
        <dbReference type="PROSITE" id="PS51462"/>
    </source>
</evidence>
<accession>A0A6J5ZBZ9</accession>
<protein>
    <submittedName>
        <fullName evidence="2">Unannotated protein</fullName>
    </submittedName>
</protein>
<evidence type="ECO:0000313" key="2">
    <source>
        <dbReference type="EMBL" id="CAB4338622.1"/>
    </source>
</evidence>
<feature type="domain" description="Nudix hydrolase" evidence="1">
    <location>
        <begin position="86"/>
        <end position="215"/>
    </location>
</feature>
<organism evidence="2">
    <name type="scientific">freshwater metagenome</name>
    <dbReference type="NCBI Taxonomy" id="449393"/>
    <lineage>
        <taxon>unclassified sequences</taxon>
        <taxon>metagenomes</taxon>
        <taxon>ecological metagenomes</taxon>
    </lineage>
</organism>
<proteinExistence type="predicted"/>
<reference evidence="2" key="1">
    <citation type="submission" date="2020-05" db="EMBL/GenBank/DDBJ databases">
        <authorList>
            <person name="Chiriac C."/>
            <person name="Salcher M."/>
            <person name="Ghai R."/>
            <person name="Kavagutti S V."/>
        </authorList>
    </citation>
    <scope>NUCLEOTIDE SEQUENCE</scope>
</reference>
<dbReference type="PROSITE" id="PS51462">
    <property type="entry name" value="NUDIX"/>
    <property type="match status" value="1"/>
</dbReference>
<dbReference type="SUPFAM" id="SSF55811">
    <property type="entry name" value="Nudix"/>
    <property type="match status" value="1"/>
</dbReference>
<dbReference type="CDD" id="cd02883">
    <property type="entry name" value="NUDIX_Hydrolase"/>
    <property type="match status" value="1"/>
</dbReference>
<dbReference type="Gene3D" id="3.90.79.10">
    <property type="entry name" value="Nucleoside Triphosphate Pyrophosphohydrolase"/>
    <property type="match status" value="1"/>
</dbReference>